<reference evidence="1" key="1">
    <citation type="journal article" date="2020" name="Stud. Mycol.">
        <title>101 Dothideomycetes genomes: a test case for predicting lifestyles and emergence of pathogens.</title>
        <authorList>
            <person name="Haridas S."/>
            <person name="Albert R."/>
            <person name="Binder M."/>
            <person name="Bloem J."/>
            <person name="Labutti K."/>
            <person name="Salamov A."/>
            <person name="Andreopoulos B."/>
            <person name="Baker S."/>
            <person name="Barry K."/>
            <person name="Bills G."/>
            <person name="Bluhm B."/>
            <person name="Cannon C."/>
            <person name="Castanera R."/>
            <person name="Culley D."/>
            <person name="Daum C."/>
            <person name="Ezra D."/>
            <person name="Gonzalez J."/>
            <person name="Henrissat B."/>
            <person name="Kuo A."/>
            <person name="Liang C."/>
            <person name="Lipzen A."/>
            <person name="Lutzoni F."/>
            <person name="Magnuson J."/>
            <person name="Mondo S."/>
            <person name="Nolan M."/>
            <person name="Ohm R."/>
            <person name="Pangilinan J."/>
            <person name="Park H.-J."/>
            <person name="Ramirez L."/>
            <person name="Alfaro M."/>
            <person name="Sun H."/>
            <person name="Tritt A."/>
            <person name="Yoshinaga Y."/>
            <person name="Zwiers L.-H."/>
            <person name="Turgeon B."/>
            <person name="Goodwin S."/>
            <person name="Spatafora J."/>
            <person name="Crous P."/>
            <person name="Grigoriev I."/>
        </authorList>
    </citation>
    <scope>NUCLEOTIDE SEQUENCE</scope>
    <source>
        <strain evidence="1">CBS 107.79</strain>
    </source>
</reference>
<evidence type="ECO:0000313" key="2">
    <source>
        <dbReference type="Proteomes" id="UP000800036"/>
    </source>
</evidence>
<evidence type="ECO:0000313" key="1">
    <source>
        <dbReference type="EMBL" id="KAF1979226.1"/>
    </source>
</evidence>
<name>A0A6A5VWG8_9PLEO</name>
<dbReference type="OrthoDB" id="3788724at2759"/>
<organism evidence="1 2">
    <name type="scientific">Bimuria novae-zelandiae CBS 107.79</name>
    <dbReference type="NCBI Taxonomy" id="1447943"/>
    <lineage>
        <taxon>Eukaryota</taxon>
        <taxon>Fungi</taxon>
        <taxon>Dikarya</taxon>
        <taxon>Ascomycota</taxon>
        <taxon>Pezizomycotina</taxon>
        <taxon>Dothideomycetes</taxon>
        <taxon>Pleosporomycetidae</taxon>
        <taxon>Pleosporales</taxon>
        <taxon>Massarineae</taxon>
        <taxon>Didymosphaeriaceae</taxon>
        <taxon>Bimuria</taxon>
    </lineage>
</organism>
<dbReference type="AlphaFoldDB" id="A0A6A5VWG8"/>
<proteinExistence type="predicted"/>
<keyword evidence="2" id="KW-1185">Reference proteome</keyword>
<dbReference type="Proteomes" id="UP000800036">
    <property type="component" value="Unassembled WGS sequence"/>
</dbReference>
<accession>A0A6A5VWG8</accession>
<sequence>MGVVKKRTHNPADGALDFEATSLELIKPLRVPTNWKAKAKQECLKVHGAKCKHRGIERHYECKAALKKWPKGEFHFKGNANPEFAVPSKFVQTGKTILEKDTTYDIVYNNCGTFARKLENVAELKKGQNPLVDIELEDLENLTLEDAE</sequence>
<protein>
    <submittedName>
        <fullName evidence="1">Uncharacterized protein</fullName>
    </submittedName>
</protein>
<gene>
    <name evidence="1" type="ORF">BU23DRAFT_549249</name>
</gene>
<dbReference type="EMBL" id="ML976658">
    <property type="protein sequence ID" value="KAF1979226.1"/>
    <property type="molecule type" value="Genomic_DNA"/>
</dbReference>